<comment type="subcellular location">
    <subcellularLocation>
        <location evidence="1">Cell membrane</location>
        <topology evidence="1">Multi-pass membrane protein</topology>
    </subcellularLocation>
</comment>
<name>C8WZT6_DESRD</name>
<dbReference type="GO" id="GO:0005886">
    <property type="term" value="C:plasma membrane"/>
    <property type="evidence" value="ECO:0007669"/>
    <property type="project" value="UniProtKB-SubCell"/>
</dbReference>
<evidence type="ECO:0000256" key="7">
    <source>
        <dbReference type="ARBA" id="ARBA00023136"/>
    </source>
</evidence>
<feature type="transmembrane region" description="Helical" evidence="8">
    <location>
        <begin position="37"/>
        <end position="55"/>
    </location>
</feature>
<keyword evidence="10" id="KW-1185">Reference proteome</keyword>
<reference evidence="9 10" key="2">
    <citation type="journal article" date="2010" name="Stand. Genomic Sci.">
        <title>Complete genome sequence of Desulfohalobium retbaense type strain (HR(100)).</title>
        <authorList>
            <person name="Spring S."/>
            <person name="Nolan M."/>
            <person name="Lapidus A."/>
            <person name="Glavina Del Rio T."/>
            <person name="Copeland A."/>
            <person name="Tice H."/>
            <person name="Cheng J.F."/>
            <person name="Lucas S."/>
            <person name="Land M."/>
            <person name="Chen F."/>
            <person name="Bruce D."/>
            <person name="Goodwin L."/>
            <person name="Pitluck S."/>
            <person name="Ivanova N."/>
            <person name="Mavromatis K."/>
            <person name="Mikhailova N."/>
            <person name="Pati A."/>
            <person name="Chen A."/>
            <person name="Palaniappan K."/>
            <person name="Hauser L."/>
            <person name="Chang Y.J."/>
            <person name="Jeffries C.D."/>
            <person name="Munk C."/>
            <person name="Kiss H."/>
            <person name="Chain P."/>
            <person name="Han C."/>
            <person name="Brettin T."/>
            <person name="Detter J.C."/>
            <person name="Schuler E."/>
            <person name="Goker M."/>
            <person name="Rohde M."/>
            <person name="Bristow J."/>
            <person name="Eisen J.A."/>
            <person name="Markowitz V."/>
            <person name="Hugenholtz P."/>
            <person name="Kyrpides N.C."/>
            <person name="Klenk H.P."/>
        </authorList>
    </citation>
    <scope>NUCLEOTIDE SEQUENCE [LARGE SCALE GENOMIC DNA]</scope>
    <source>
        <strain evidence="9 10">DSM 5692</strain>
    </source>
</reference>
<keyword evidence="5 8" id="KW-0812">Transmembrane</keyword>
<dbReference type="InterPro" id="IPR002549">
    <property type="entry name" value="AI-2E-like"/>
</dbReference>
<dbReference type="PROSITE" id="PS51257">
    <property type="entry name" value="PROKAR_LIPOPROTEIN"/>
    <property type="match status" value="1"/>
</dbReference>
<evidence type="ECO:0000256" key="1">
    <source>
        <dbReference type="ARBA" id="ARBA00004651"/>
    </source>
</evidence>
<keyword evidence="3" id="KW-0813">Transport</keyword>
<dbReference type="GO" id="GO:0055085">
    <property type="term" value="P:transmembrane transport"/>
    <property type="evidence" value="ECO:0007669"/>
    <property type="project" value="TreeGrafter"/>
</dbReference>
<comment type="similarity">
    <text evidence="2">Belongs to the autoinducer-2 exporter (AI-2E) (TC 2.A.86) family.</text>
</comment>
<evidence type="ECO:0000256" key="8">
    <source>
        <dbReference type="SAM" id="Phobius"/>
    </source>
</evidence>
<dbReference type="Pfam" id="PF01594">
    <property type="entry name" value="AI-2E_transport"/>
    <property type="match status" value="1"/>
</dbReference>
<dbReference type="STRING" id="485915.Dret_0259"/>
<feature type="transmembrane region" description="Helical" evidence="8">
    <location>
        <begin position="216"/>
        <end position="233"/>
    </location>
</feature>
<feature type="transmembrane region" description="Helical" evidence="8">
    <location>
        <begin position="67"/>
        <end position="91"/>
    </location>
</feature>
<evidence type="ECO:0000256" key="2">
    <source>
        <dbReference type="ARBA" id="ARBA00009773"/>
    </source>
</evidence>
<dbReference type="OrthoDB" id="5416941at2"/>
<evidence type="ECO:0000256" key="5">
    <source>
        <dbReference type="ARBA" id="ARBA00022692"/>
    </source>
</evidence>
<dbReference type="HOGENOM" id="CLU_031275_8_0_7"/>
<reference evidence="10" key="1">
    <citation type="submission" date="2009-09" db="EMBL/GenBank/DDBJ databases">
        <title>The complete chromosome of Desulfohalobium retbaense DSM 5692.</title>
        <authorList>
            <consortium name="US DOE Joint Genome Institute (JGI-PGF)"/>
            <person name="Lucas S."/>
            <person name="Copeland A."/>
            <person name="Lapidus A."/>
            <person name="Glavina del Rio T."/>
            <person name="Dalin E."/>
            <person name="Tice H."/>
            <person name="Bruce D."/>
            <person name="Goodwin L."/>
            <person name="Pitluck S."/>
            <person name="Kyrpides N."/>
            <person name="Mavromatis K."/>
            <person name="Ivanova N."/>
            <person name="Mikhailova N."/>
            <person name="Munk A.C."/>
            <person name="Brettin T."/>
            <person name="Detter J.C."/>
            <person name="Han C."/>
            <person name="Tapia R."/>
            <person name="Larimer F."/>
            <person name="Land M."/>
            <person name="Hauser L."/>
            <person name="Markowitz V."/>
            <person name="Cheng J.-F."/>
            <person name="Hugenholtz P."/>
            <person name="Woyke T."/>
            <person name="Wu D."/>
            <person name="Spring S."/>
            <person name="Klenk H.-P."/>
            <person name="Eisen J.A."/>
        </authorList>
    </citation>
    <scope>NUCLEOTIDE SEQUENCE [LARGE SCALE GENOMIC DNA]</scope>
    <source>
        <strain evidence="10">DSM 5692</strain>
    </source>
</reference>
<accession>C8WZT6</accession>
<feature type="transmembrane region" description="Helical" evidence="8">
    <location>
        <begin position="12"/>
        <end position="31"/>
    </location>
</feature>
<evidence type="ECO:0008006" key="11">
    <source>
        <dbReference type="Google" id="ProtNLM"/>
    </source>
</evidence>
<sequence>MNLIREWFRRHFSDPQVVILALILISCILLIMTVGDLIAPVLASVVLAYLLEGLVRFLENRRVPRMLAVCLVFLIFVFFLFFLVLGLLPLLSQQIVQFFQELPSMLAAGQRELMRLPERYPKFITEDQILDVVAALKSQLTGLGQRVLSISLASVRSLFNLLIYMILVPIMVFFFLKDKSKIINYIKMFMPKDYTLTRRIWHDVDRQIGNFVRGKVWEILIVWGAAYGLFLIIDLNYAILLSFLVGISVIVPYVGATVMTLPVALVAYFQWGWGQEFIYAIIGYTILQILDGNLLVPLLLSEVVNLHPVAIIVAILFFGGIWGFWGVFFAIPLATLVQSIINAWPRAGQPQPPAPK</sequence>
<proteinExistence type="inferred from homology"/>
<feature type="transmembrane region" description="Helical" evidence="8">
    <location>
        <begin position="158"/>
        <end position="176"/>
    </location>
</feature>
<evidence type="ECO:0000313" key="10">
    <source>
        <dbReference type="Proteomes" id="UP000001052"/>
    </source>
</evidence>
<gene>
    <name evidence="9" type="ordered locus">Dret_0259</name>
</gene>
<feature type="transmembrane region" description="Helical" evidence="8">
    <location>
        <begin position="239"/>
        <end position="265"/>
    </location>
</feature>
<dbReference type="RefSeq" id="WP_015750720.1">
    <property type="nucleotide sequence ID" value="NC_013223.1"/>
</dbReference>
<evidence type="ECO:0000313" key="9">
    <source>
        <dbReference type="EMBL" id="ACV67561.1"/>
    </source>
</evidence>
<evidence type="ECO:0000256" key="4">
    <source>
        <dbReference type="ARBA" id="ARBA00022475"/>
    </source>
</evidence>
<dbReference type="Proteomes" id="UP000001052">
    <property type="component" value="Chromosome"/>
</dbReference>
<protein>
    <recommendedName>
        <fullName evidence="11">AI-2E family transporter</fullName>
    </recommendedName>
</protein>
<dbReference type="AlphaFoldDB" id="C8WZT6"/>
<dbReference type="PANTHER" id="PTHR21716">
    <property type="entry name" value="TRANSMEMBRANE PROTEIN"/>
    <property type="match status" value="1"/>
</dbReference>
<keyword evidence="7 8" id="KW-0472">Membrane</keyword>
<dbReference type="PANTHER" id="PTHR21716:SF53">
    <property type="entry name" value="PERMEASE PERM-RELATED"/>
    <property type="match status" value="1"/>
</dbReference>
<feature type="transmembrane region" description="Helical" evidence="8">
    <location>
        <begin position="306"/>
        <end position="331"/>
    </location>
</feature>
<dbReference type="eggNOG" id="COG0628">
    <property type="taxonomic scope" value="Bacteria"/>
</dbReference>
<dbReference type="EMBL" id="CP001734">
    <property type="protein sequence ID" value="ACV67561.1"/>
    <property type="molecule type" value="Genomic_DNA"/>
</dbReference>
<dbReference type="KEGG" id="drt:Dret_0259"/>
<keyword evidence="4" id="KW-1003">Cell membrane</keyword>
<organism evidence="9 10">
    <name type="scientific">Desulfohalobium retbaense (strain ATCC 49708 / DSM 5692 / JCM 16813 / HR100)</name>
    <dbReference type="NCBI Taxonomy" id="485915"/>
    <lineage>
        <taxon>Bacteria</taxon>
        <taxon>Pseudomonadati</taxon>
        <taxon>Thermodesulfobacteriota</taxon>
        <taxon>Desulfovibrionia</taxon>
        <taxon>Desulfovibrionales</taxon>
        <taxon>Desulfohalobiaceae</taxon>
        <taxon>Desulfohalobium</taxon>
    </lineage>
</organism>
<evidence type="ECO:0000256" key="6">
    <source>
        <dbReference type="ARBA" id="ARBA00022989"/>
    </source>
</evidence>
<feature type="transmembrane region" description="Helical" evidence="8">
    <location>
        <begin position="277"/>
        <end position="300"/>
    </location>
</feature>
<evidence type="ECO:0000256" key="3">
    <source>
        <dbReference type="ARBA" id="ARBA00022448"/>
    </source>
</evidence>
<keyword evidence="6 8" id="KW-1133">Transmembrane helix</keyword>